<dbReference type="RefSeq" id="WP_012861889.1">
    <property type="nucleotide sequence ID" value="NC_013517.1"/>
</dbReference>
<keyword evidence="1" id="KW-0812">Transmembrane</keyword>
<evidence type="ECO:0000313" key="3">
    <source>
        <dbReference type="Proteomes" id="UP000000845"/>
    </source>
</evidence>
<reference evidence="3" key="1">
    <citation type="submission" date="2009-09" db="EMBL/GenBank/DDBJ databases">
        <title>The complete chromosome of Sebaldella termitidis ATCC 33386.</title>
        <authorList>
            <consortium name="US DOE Joint Genome Institute (JGI-PGF)"/>
            <person name="Lucas S."/>
            <person name="Copeland A."/>
            <person name="Lapidus A."/>
            <person name="Glavina del Rio T."/>
            <person name="Dalin E."/>
            <person name="Tice H."/>
            <person name="Bruce D."/>
            <person name="Goodwin L."/>
            <person name="Pitluck S."/>
            <person name="Kyrpides N."/>
            <person name="Mavromatis K."/>
            <person name="Ivanova N."/>
            <person name="Mikhailova N."/>
            <person name="Sims D."/>
            <person name="Meincke L."/>
            <person name="Brettin T."/>
            <person name="Detter J.C."/>
            <person name="Han C."/>
            <person name="Larimer F."/>
            <person name="Land M."/>
            <person name="Hauser L."/>
            <person name="Markowitz V."/>
            <person name="Cheng J.F."/>
            <person name="Hugenholtz P."/>
            <person name="Woyke T."/>
            <person name="Wu D."/>
            <person name="Eisen J.A."/>
        </authorList>
    </citation>
    <scope>NUCLEOTIDE SEQUENCE [LARGE SCALE GENOMIC DNA]</scope>
    <source>
        <strain evidence="3">ATCC 33386 / NCTC 11300</strain>
    </source>
</reference>
<dbReference type="STRING" id="526218.Sterm_2442"/>
<dbReference type="Proteomes" id="UP000000845">
    <property type="component" value="Chromosome"/>
</dbReference>
<feature type="transmembrane region" description="Helical" evidence="1">
    <location>
        <begin position="126"/>
        <end position="143"/>
    </location>
</feature>
<keyword evidence="1" id="KW-0472">Membrane</keyword>
<accession>D1ALF2</accession>
<protein>
    <submittedName>
        <fullName evidence="2">Uncharacterized protein</fullName>
    </submittedName>
</protein>
<dbReference type="AlphaFoldDB" id="D1ALF2"/>
<dbReference type="KEGG" id="str:Sterm_2442"/>
<feature type="transmembrane region" description="Helical" evidence="1">
    <location>
        <begin position="58"/>
        <end position="89"/>
    </location>
</feature>
<dbReference type="EMBL" id="CP001739">
    <property type="protein sequence ID" value="ACZ09295.1"/>
    <property type="molecule type" value="Genomic_DNA"/>
</dbReference>
<organism evidence="2 3">
    <name type="scientific">Sebaldella termitidis (strain ATCC 33386 / NCTC 11300)</name>
    <dbReference type="NCBI Taxonomy" id="526218"/>
    <lineage>
        <taxon>Bacteria</taxon>
        <taxon>Fusobacteriati</taxon>
        <taxon>Fusobacteriota</taxon>
        <taxon>Fusobacteriia</taxon>
        <taxon>Fusobacteriales</taxon>
        <taxon>Leptotrichiaceae</taxon>
        <taxon>Sebaldella</taxon>
    </lineage>
</organism>
<sequence>MKKKETKYSLEKEIREALASGRSQKSIYNTLKDGNDDSVLADKVAEYLPLEVRNKTKYYNYIIIFLLVINAALSMNFLVIILAFFLFFYLKEGNGFGYRIMFLFSLLNIMYAFYTDKTGLVLVKTVLWSLLGISGILFYKLVFKNKTISGKVKKDKNDNYIFLD</sequence>
<keyword evidence="3" id="KW-1185">Reference proteome</keyword>
<reference evidence="2 3" key="2">
    <citation type="journal article" date="2010" name="Stand. Genomic Sci.">
        <title>Complete genome sequence of Sebaldella termitidis type strain (NCTC 11300).</title>
        <authorList>
            <person name="Harmon-Smith M."/>
            <person name="Celia L."/>
            <person name="Chertkov O."/>
            <person name="Lapidus A."/>
            <person name="Copeland A."/>
            <person name="Glavina Del Rio T."/>
            <person name="Nolan M."/>
            <person name="Lucas S."/>
            <person name="Tice H."/>
            <person name="Cheng J.F."/>
            <person name="Han C."/>
            <person name="Detter J.C."/>
            <person name="Bruce D."/>
            <person name="Goodwin L."/>
            <person name="Pitluck S."/>
            <person name="Pati A."/>
            <person name="Liolios K."/>
            <person name="Ivanova N."/>
            <person name="Mavromatis K."/>
            <person name="Mikhailova N."/>
            <person name="Chen A."/>
            <person name="Palaniappan K."/>
            <person name="Land M."/>
            <person name="Hauser L."/>
            <person name="Chang Y.J."/>
            <person name="Jeffries C.D."/>
            <person name="Brettin T."/>
            <person name="Goker M."/>
            <person name="Beck B."/>
            <person name="Bristow J."/>
            <person name="Eisen J.A."/>
            <person name="Markowitz V."/>
            <person name="Hugenholtz P."/>
            <person name="Kyrpides N.C."/>
            <person name="Klenk H.P."/>
            <person name="Chen F."/>
        </authorList>
    </citation>
    <scope>NUCLEOTIDE SEQUENCE [LARGE SCALE GENOMIC DNA]</scope>
    <source>
        <strain evidence="3">ATCC 33386 / NCTC 11300</strain>
    </source>
</reference>
<feature type="transmembrane region" description="Helical" evidence="1">
    <location>
        <begin position="96"/>
        <end position="114"/>
    </location>
</feature>
<evidence type="ECO:0000313" key="2">
    <source>
        <dbReference type="EMBL" id="ACZ09295.1"/>
    </source>
</evidence>
<dbReference type="HOGENOM" id="CLU_1617869_0_0_0"/>
<proteinExistence type="predicted"/>
<gene>
    <name evidence="2" type="ordered locus">Sterm_2442</name>
</gene>
<evidence type="ECO:0000256" key="1">
    <source>
        <dbReference type="SAM" id="Phobius"/>
    </source>
</evidence>
<name>D1ALF2_SEBTE</name>
<keyword evidence="1" id="KW-1133">Transmembrane helix</keyword>